<evidence type="ECO:0000313" key="3">
    <source>
        <dbReference type="Proteomes" id="UP000295500"/>
    </source>
</evidence>
<dbReference type="Gene3D" id="2.60.40.10">
    <property type="entry name" value="Immunoglobulins"/>
    <property type="match status" value="1"/>
</dbReference>
<evidence type="ECO:0000313" key="2">
    <source>
        <dbReference type="EMBL" id="TDP50806.1"/>
    </source>
</evidence>
<comment type="caution">
    <text evidence="2">The sequence shown here is derived from an EMBL/GenBank/DDBJ whole genome shotgun (WGS) entry which is preliminary data.</text>
</comment>
<dbReference type="RefSeq" id="WP_166635422.1">
    <property type="nucleotide sequence ID" value="NZ_SNXO01000036.1"/>
</dbReference>
<dbReference type="InterPro" id="IPR036116">
    <property type="entry name" value="FN3_sf"/>
</dbReference>
<dbReference type="AlphaFoldDB" id="A0A4R6Q115"/>
<sequence length="618" mass="68980">MKRIMKNIVAHALVITMMVSLILISNPISAKAASTYSYTKSYVLNTMKQDPAMFLQTDYAVGLYTVGKMGSTVSSDIKNKAAELTANCKNDNEKINKIAHWVADYITYDLAYSNNANVNDIFVSKRGVCSAYARLSYAMLQSLNIPSTCLKYTKTSPGHEYNMAYDGSRWIIYDATWMRSTNGEKYYDMSCDFLFSLKSHGLYSAITPVYDQTPYFKGDSQYIEKFNTIYRIPYGSTITNWYMSSGNRIETDHITSNAVSLRTMELPNIKKINVDHYEYKSSLQYVILDYCETIESGAFKASSLKEVVVPATVKTIGEDVFSTSKNFKVKCLAGTVAEQYCIKNKIKYEIMQVDNPTTSITINANDISYSDSNNVTQLSAQVSPSGASANVAWSVETPSGTYGFAKITKDEKLTALYPGKVTLVATATDGTGVQAKKTINIVKKSADKTVKEVSISRTNYTYRGEYCKPNIKVTNSENKAVSSNYYTVTYSNNKDVGEATVSVTFKGIYANNAKVVKHFSIVPLGTRISKIKATPKKLILNVKAQKTQTSGYQVRYSTNKNMKGAKTITINNNTKLSVSISKLKAKKTYYLQIRTYKNLSGENYYSSWSQTYSKKTTK</sequence>
<keyword evidence="3" id="KW-1185">Reference proteome</keyword>
<gene>
    <name evidence="2" type="ORF">EV211_1366</name>
</gene>
<dbReference type="Pfam" id="PF13306">
    <property type="entry name" value="LRR_5"/>
    <property type="match status" value="1"/>
</dbReference>
<dbReference type="Gene3D" id="3.10.620.30">
    <property type="match status" value="1"/>
</dbReference>
<reference evidence="2 3" key="1">
    <citation type="submission" date="2019-03" db="EMBL/GenBank/DDBJ databases">
        <title>Genomic Encyclopedia of Type Strains, Phase IV (KMG-IV): sequencing the most valuable type-strain genomes for metagenomic binning, comparative biology and taxonomic classification.</title>
        <authorList>
            <person name="Goeker M."/>
        </authorList>
    </citation>
    <scope>NUCLEOTIDE SEQUENCE [LARGE SCALE GENOMIC DNA]</scope>
    <source>
        <strain evidence="2 3">DSM 28287</strain>
    </source>
</reference>
<proteinExistence type="predicted"/>
<dbReference type="InterPro" id="IPR002931">
    <property type="entry name" value="Transglutaminase-like"/>
</dbReference>
<name>A0A4R6Q115_9FIRM</name>
<dbReference type="InterPro" id="IPR026906">
    <property type="entry name" value="LRR_5"/>
</dbReference>
<dbReference type="InterPro" id="IPR038765">
    <property type="entry name" value="Papain-like_cys_pep_sf"/>
</dbReference>
<dbReference type="InterPro" id="IPR013783">
    <property type="entry name" value="Ig-like_fold"/>
</dbReference>
<dbReference type="InterPro" id="IPR032675">
    <property type="entry name" value="LRR_dom_sf"/>
</dbReference>
<dbReference type="Pfam" id="PF01841">
    <property type="entry name" value="Transglut_core"/>
    <property type="match status" value="1"/>
</dbReference>
<evidence type="ECO:0000259" key="1">
    <source>
        <dbReference type="PROSITE" id="PS50853"/>
    </source>
</evidence>
<dbReference type="EMBL" id="SNXO01000036">
    <property type="protein sequence ID" value="TDP50806.1"/>
    <property type="molecule type" value="Genomic_DNA"/>
</dbReference>
<dbReference type="Gene3D" id="3.80.10.10">
    <property type="entry name" value="Ribonuclease Inhibitor"/>
    <property type="match status" value="1"/>
</dbReference>
<accession>A0A4R6Q115</accession>
<protein>
    <submittedName>
        <fullName evidence="2">Leucine rich repeat (LRR) protein</fullName>
    </submittedName>
</protein>
<dbReference type="InterPro" id="IPR003961">
    <property type="entry name" value="FN3_dom"/>
</dbReference>
<dbReference type="Proteomes" id="UP000295500">
    <property type="component" value="Unassembled WGS sequence"/>
</dbReference>
<dbReference type="SUPFAM" id="SSF49265">
    <property type="entry name" value="Fibronectin type III"/>
    <property type="match status" value="1"/>
</dbReference>
<feature type="domain" description="Fibronectin type-III" evidence="1">
    <location>
        <begin position="522"/>
        <end position="618"/>
    </location>
</feature>
<dbReference type="SUPFAM" id="SSF54001">
    <property type="entry name" value="Cysteine proteinases"/>
    <property type="match status" value="1"/>
</dbReference>
<organism evidence="2 3">
    <name type="scientific">Aminicella lysinilytica</name>
    <dbReference type="NCBI Taxonomy" id="433323"/>
    <lineage>
        <taxon>Bacteria</taxon>
        <taxon>Bacillati</taxon>
        <taxon>Bacillota</taxon>
        <taxon>Clostridia</taxon>
        <taxon>Peptostreptococcales</taxon>
        <taxon>Anaerovoracaceae</taxon>
        <taxon>Aminicella</taxon>
    </lineage>
</organism>
<dbReference type="PROSITE" id="PS50853">
    <property type="entry name" value="FN3"/>
    <property type="match status" value="1"/>
</dbReference>